<sequence>MELLWPDGAEEHPRLLRASAQQAIEPQALVGETVAASVDRVARQRYWYR</sequence>
<dbReference type="Proteomes" id="UP000715781">
    <property type="component" value="Unassembled WGS sequence"/>
</dbReference>
<accession>A0A951Q415</accession>
<organism evidence="1 2">
    <name type="scientific">Mojavia pulchra JT2-VF2</name>
    <dbReference type="NCBI Taxonomy" id="287848"/>
    <lineage>
        <taxon>Bacteria</taxon>
        <taxon>Bacillati</taxon>
        <taxon>Cyanobacteriota</taxon>
        <taxon>Cyanophyceae</taxon>
        <taxon>Nostocales</taxon>
        <taxon>Nostocaceae</taxon>
    </lineage>
</organism>
<protein>
    <submittedName>
        <fullName evidence="1">Uncharacterized protein</fullName>
    </submittedName>
</protein>
<reference evidence="1" key="2">
    <citation type="journal article" date="2022" name="Microbiol. Resour. Announc.">
        <title>Metagenome Sequencing to Explore Phylogenomics of Terrestrial Cyanobacteria.</title>
        <authorList>
            <person name="Ward R.D."/>
            <person name="Stajich J.E."/>
            <person name="Johansen J.R."/>
            <person name="Huntemann M."/>
            <person name="Clum A."/>
            <person name="Foster B."/>
            <person name="Foster B."/>
            <person name="Roux S."/>
            <person name="Palaniappan K."/>
            <person name="Varghese N."/>
            <person name="Mukherjee S."/>
            <person name="Reddy T.B.K."/>
            <person name="Daum C."/>
            <person name="Copeland A."/>
            <person name="Chen I.A."/>
            <person name="Ivanova N.N."/>
            <person name="Kyrpides N.C."/>
            <person name="Shapiro N."/>
            <person name="Eloe-Fadrosh E.A."/>
            <person name="Pietrasiak N."/>
        </authorList>
    </citation>
    <scope>NUCLEOTIDE SEQUENCE</scope>
    <source>
        <strain evidence="1">JT2-VF2</strain>
    </source>
</reference>
<dbReference type="EMBL" id="JAHHHN010000042">
    <property type="protein sequence ID" value="MBW4565614.1"/>
    <property type="molecule type" value="Genomic_DNA"/>
</dbReference>
<gene>
    <name evidence="1" type="ORF">KME32_31935</name>
</gene>
<reference evidence="1" key="1">
    <citation type="submission" date="2021-05" db="EMBL/GenBank/DDBJ databases">
        <authorList>
            <person name="Pietrasiak N."/>
            <person name="Ward R."/>
            <person name="Stajich J.E."/>
            <person name="Kurbessoian T."/>
        </authorList>
    </citation>
    <scope>NUCLEOTIDE SEQUENCE</scope>
    <source>
        <strain evidence="1">JT2-VF2</strain>
    </source>
</reference>
<dbReference type="AlphaFoldDB" id="A0A951Q415"/>
<evidence type="ECO:0000313" key="1">
    <source>
        <dbReference type="EMBL" id="MBW4565614.1"/>
    </source>
</evidence>
<proteinExistence type="predicted"/>
<name>A0A951Q415_9NOST</name>
<evidence type="ECO:0000313" key="2">
    <source>
        <dbReference type="Proteomes" id="UP000715781"/>
    </source>
</evidence>
<comment type="caution">
    <text evidence="1">The sequence shown here is derived from an EMBL/GenBank/DDBJ whole genome shotgun (WGS) entry which is preliminary data.</text>
</comment>